<organism evidence="3 4">
    <name type="scientific">Herbihabitans rhizosphaerae</name>
    <dbReference type="NCBI Taxonomy" id="1872711"/>
    <lineage>
        <taxon>Bacteria</taxon>
        <taxon>Bacillati</taxon>
        <taxon>Actinomycetota</taxon>
        <taxon>Actinomycetes</taxon>
        <taxon>Pseudonocardiales</taxon>
        <taxon>Pseudonocardiaceae</taxon>
        <taxon>Herbihabitans</taxon>
    </lineage>
</organism>
<evidence type="ECO:0000256" key="2">
    <source>
        <dbReference type="SAM" id="SignalP"/>
    </source>
</evidence>
<evidence type="ECO:0000313" key="4">
    <source>
        <dbReference type="Proteomes" id="UP000294257"/>
    </source>
</evidence>
<dbReference type="EMBL" id="SGWQ01000006">
    <property type="protein sequence ID" value="RZS36779.1"/>
    <property type="molecule type" value="Genomic_DNA"/>
</dbReference>
<dbReference type="RefSeq" id="WP_130345419.1">
    <property type="nucleotide sequence ID" value="NZ_SGWQ01000006.1"/>
</dbReference>
<accession>A0A4Q7KJQ3</accession>
<sequence length="172" mass="17671">MNRALRAAGTGLAGITLVVAGAVSVAAQEDSSTTTTTPKPTTTTSKPTTTTSSSQPGPDLVWLRLSAYSGYPGEKVSVAAACDRGEVSPLTAVALRQTEPFGSNPDGHQPWAFFAETVIKDVKPGSYPVSFHCGGDPVTQHFTVLERKQGTQVKEIPQGPVDTGGGGTATIG</sequence>
<dbReference type="AlphaFoldDB" id="A0A4Q7KJQ3"/>
<evidence type="ECO:0000256" key="1">
    <source>
        <dbReference type="SAM" id="MobiDB-lite"/>
    </source>
</evidence>
<evidence type="ECO:0008006" key="5">
    <source>
        <dbReference type="Google" id="ProtNLM"/>
    </source>
</evidence>
<comment type="caution">
    <text evidence="3">The sequence shown here is derived from an EMBL/GenBank/DDBJ whole genome shotgun (WGS) entry which is preliminary data.</text>
</comment>
<feature type="region of interest" description="Disordered" evidence="1">
    <location>
        <begin position="26"/>
        <end position="58"/>
    </location>
</feature>
<gene>
    <name evidence="3" type="ORF">EV193_10613</name>
</gene>
<name>A0A4Q7KJQ3_9PSEU</name>
<keyword evidence="4" id="KW-1185">Reference proteome</keyword>
<protein>
    <recommendedName>
        <fullName evidence="5">Secreted protein</fullName>
    </recommendedName>
</protein>
<reference evidence="3 4" key="1">
    <citation type="submission" date="2019-02" db="EMBL/GenBank/DDBJ databases">
        <title>Genomic Encyclopedia of Type Strains, Phase IV (KMG-IV): sequencing the most valuable type-strain genomes for metagenomic binning, comparative biology and taxonomic classification.</title>
        <authorList>
            <person name="Goeker M."/>
        </authorList>
    </citation>
    <scope>NUCLEOTIDE SEQUENCE [LARGE SCALE GENOMIC DNA]</scope>
    <source>
        <strain evidence="3 4">DSM 101727</strain>
    </source>
</reference>
<feature type="chain" id="PRO_5038642895" description="Secreted protein" evidence="2">
    <location>
        <begin position="28"/>
        <end position="172"/>
    </location>
</feature>
<feature type="signal peptide" evidence="2">
    <location>
        <begin position="1"/>
        <end position="27"/>
    </location>
</feature>
<proteinExistence type="predicted"/>
<evidence type="ECO:0000313" key="3">
    <source>
        <dbReference type="EMBL" id="RZS36779.1"/>
    </source>
</evidence>
<keyword evidence="2" id="KW-0732">Signal</keyword>
<dbReference type="Proteomes" id="UP000294257">
    <property type="component" value="Unassembled WGS sequence"/>
</dbReference>
<dbReference type="OrthoDB" id="3637098at2"/>
<feature type="compositionally biased region" description="Low complexity" evidence="1">
    <location>
        <begin position="31"/>
        <end position="54"/>
    </location>
</feature>